<sequence>MDLVSMLGSNVYQVRLALRLGVELNLVERLPHERGAVDKSVYYRRTARPLPTLSTNSDSVVAEGWIDSTFHPLLEAWGLPINPPTLELPVFRHIAFHRSSLAV</sequence>
<dbReference type="EMBL" id="AB366653">
    <property type="protein sequence ID" value="BAG41709.1"/>
    <property type="molecule type" value="Genomic_DNA"/>
</dbReference>
<dbReference type="GeneID" id="6369843"/>
<keyword evidence="2" id="KW-1185">Reference proteome</keyword>
<evidence type="ECO:0000313" key="2">
    <source>
        <dbReference type="Proteomes" id="UP000001034"/>
    </source>
</evidence>
<dbReference type="KEGG" id="vg:6369843"/>
<accession>B2ZY74</accession>
<protein>
    <submittedName>
        <fullName evidence="1">Uncharacterized protein</fullName>
    </submittedName>
</protein>
<evidence type="ECO:0000313" key="1">
    <source>
        <dbReference type="EMBL" id="BAG41709.1"/>
    </source>
</evidence>
<dbReference type="Proteomes" id="UP000001034">
    <property type="component" value="Segment"/>
</dbReference>
<reference evidence="1 2" key="1">
    <citation type="journal article" date="2010" name="Virology">
        <title>A jumbo phage infecting the phytopathogen Ralstonia solanacearum defines a new lineage of the Myoviridae family.</title>
        <authorList>
            <person name="Yamada T."/>
            <person name="Satoh S."/>
            <person name="Ishikawa H."/>
            <person name="Fujiwara A."/>
            <person name="Kawasaki T."/>
            <person name="Fujie M."/>
            <person name="Ogata H."/>
        </authorList>
    </citation>
    <scope>NUCLEOTIDE SEQUENCE [LARGE SCALE GENOMIC DNA]</scope>
</reference>
<name>B2ZY74_9CAUD</name>
<dbReference type="RefSeq" id="YP_001950139.1">
    <property type="nucleotide sequence ID" value="NC_010811.2"/>
</dbReference>
<organism evidence="1 2">
    <name type="scientific">Ralstonia phage phiRSL1</name>
    <dbReference type="NCBI Taxonomy" id="1980924"/>
    <lineage>
        <taxon>Viruses</taxon>
        <taxon>Duplodnaviria</taxon>
        <taxon>Heunggongvirae</taxon>
        <taxon>Uroviricota</taxon>
        <taxon>Caudoviricetes</taxon>
        <taxon>Mieseafarmvirus</taxon>
        <taxon>Mieseafarmvirus RSL1</taxon>
    </lineage>
</organism>
<proteinExistence type="predicted"/>